<keyword evidence="10 20" id="KW-0547">Nucleotide-binding</keyword>
<dbReference type="InterPro" id="IPR011009">
    <property type="entry name" value="Kinase-like_dom_sf"/>
</dbReference>
<dbReference type="Gene3D" id="1.10.1070.11">
    <property type="entry name" value="Phosphatidylinositol 3-/4-kinase, catalytic domain"/>
    <property type="match status" value="1"/>
</dbReference>
<dbReference type="Gene3D" id="3.30.1010.10">
    <property type="entry name" value="Phosphatidylinositol 3-kinase Catalytic Subunit, Chain A, domain 4"/>
    <property type="match status" value="1"/>
</dbReference>
<dbReference type="InterPro" id="IPR003152">
    <property type="entry name" value="FATC_dom"/>
</dbReference>
<evidence type="ECO:0000256" key="18">
    <source>
        <dbReference type="ARBA" id="ARBA00047899"/>
    </source>
</evidence>
<dbReference type="InterPro" id="IPR014009">
    <property type="entry name" value="PIK_FAT"/>
</dbReference>
<evidence type="ECO:0000313" key="27">
    <source>
        <dbReference type="Proteomes" id="UP000246702"/>
    </source>
</evidence>
<evidence type="ECO:0000256" key="17">
    <source>
        <dbReference type="ARBA" id="ARBA00025079"/>
    </source>
</evidence>
<evidence type="ECO:0000256" key="15">
    <source>
        <dbReference type="ARBA" id="ARBA00022895"/>
    </source>
</evidence>
<dbReference type="SMART" id="SM00146">
    <property type="entry name" value="PI3Kc"/>
    <property type="match status" value="1"/>
</dbReference>
<dbReference type="GO" id="GO:0006325">
    <property type="term" value="P:chromatin organization"/>
    <property type="evidence" value="ECO:0007669"/>
    <property type="project" value="UniProtKB-KW"/>
</dbReference>
<reference evidence="26 27" key="1">
    <citation type="submission" date="2016-12" db="EMBL/GenBank/DDBJ databases">
        <title>The genomes of Aspergillus section Nigri reveals drivers in fungal speciation.</title>
        <authorList>
            <consortium name="DOE Joint Genome Institute"/>
            <person name="Vesth T.C."/>
            <person name="Nybo J."/>
            <person name="Theobald S."/>
            <person name="Brandl J."/>
            <person name="Frisvad J.C."/>
            <person name="Nielsen K.F."/>
            <person name="Lyhne E.K."/>
            <person name="Kogle M.E."/>
            <person name="Kuo A."/>
            <person name="Riley R."/>
            <person name="Clum A."/>
            <person name="Nolan M."/>
            <person name="Lipzen A."/>
            <person name="Salamov A."/>
            <person name="Henrissat B."/>
            <person name="Wiebenga A."/>
            <person name="De Vries R.P."/>
            <person name="Grigoriev I.V."/>
            <person name="Mortensen U.H."/>
            <person name="Andersen M.R."/>
            <person name="Baker S.E."/>
        </authorList>
    </citation>
    <scope>NUCLEOTIDE SEQUENCE [LARGE SCALE GENOMIC DNA]</scope>
    <source>
        <strain evidence="26 27">CBS 115572</strain>
    </source>
</reference>
<dbReference type="SMART" id="SM01342">
    <property type="entry name" value="TAN"/>
    <property type="match status" value="1"/>
</dbReference>
<dbReference type="PROSITE" id="PS51189">
    <property type="entry name" value="FAT"/>
    <property type="match status" value="1"/>
</dbReference>
<comment type="caution">
    <text evidence="26">The sequence shown here is derived from an EMBL/GenBank/DDBJ whole genome shotgun (WGS) entry which is preliminary data.</text>
</comment>
<dbReference type="OrthoDB" id="381190at2759"/>
<dbReference type="GO" id="GO:0006281">
    <property type="term" value="P:DNA repair"/>
    <property type="evidence" value="ECO:0007669"/>
    <property type="project" value="InterPro"/>
</dbReference>
<dbReference type="SUPFAM" id="SSF56112">
    <property type="entry name" value="Protein kinase-like (PK-like)"/>
    <property type="match status" value="1"/>
</dbReference>
<dbReference type="InterPro" id="IPR000403">
    <property type="entry name" value="PI3/4_kinase_cat_dom"/>
</dbReference>
<keyword evidence="12 20" id="KW-0418">Kinase</keyword>
<dbReference type="EMBL" id="MSFK01000005">
    <property type="protein sequence ID" value="PWY94300.1"/>
    <property type="molecule type" value="Genomic_DNA"/>
</dbReference>
<keyword evidence="15 20" id="KW-0779">Telomere</keyword>
<dbReference type="CDD" id="cd05171">
    <property type="entry name" value="PIKKc_ATM"/>
    <property type="match status" value="1"/>
</dbReference>
<evidence type="ECO:0000256" key="7">
    <source>
        <dbReference type="ARBA" id="ARBA00022454"/>
    </source>
</evidence>
<dbReference type="PANTHER" id="PTHR37079:SF4">
    <property type="entry name" value="SERINE_THREONINE-PROTEIN KINASE ATM"/>
    <property type="match status" value="1"/>
</dbReference>
<feature type="coiled-coil region" evidence="21">
    <location>
        <begin position="2279"/>
        <end position="2306"/>
    </location>
</feature>
<evidence type="ECO:0000256" key="9">
    <source>
        <dbReference type="ARBA" id="ARBA00022679"/>
    </source>
</evidence>
<dbReference type="InterPro" id="IPR021668">
    <property type="entry name" value="TAN"/>
</dbReference>
<evidence type="ECO:0000313" key="26">
    <source>
        <dbReference type="EMBL" id="PWY94300.1"/>
    </source>
</evidence>
<name>A0A317XCM9_9EURO</name>
<evidence type="ECO:0000256" key="5">
    <source>
        <dbReference type="ARBA" id="ARBA00012513"/>
    </source>
</evidence>
<evidence type="ECO:0000256" key="10">
    <source>
        <dbReference type="ARBA" id="ARBA00022741"/>
    </source>
</evidence>
<sequence>MGEITLDGAIALLASEKLRERSDGLADLKHILQKNRRNSKLNSQNDKACHKIFESLFRFVSVEKSLYSRSNSKRASAARLSTCASVLRTAVDVFLRNLRTRSVRALVDHITDTLLAPGSETLFGLLGVDYAKCLVALLRYPPHLEHLASGEWEKVMVFCLKCINVQNDEISPTSSRNGHASFLDEYLSTGGRSSTPLRITPIPTSSEKSKGDATAATEAAVCIQLLTGSPNAPIQEAAERVLVGLAKFVGSSTIAGSGHQAAFASVNTVIMKVLFDQSELARTSLLDLIPVIRRLWTTKLMGLKDEILVTAMLCVVVLTDAARREPSELIARLIEDLLDTLHTEYLKRPEKEILQLDELTFNSGDSEQQQEYSAWPRFESARSEHNWTTLWLIARLFELSDYICGKLSPHPASGETANKRQRLASQIDDIFRDSATSSGPRRVCALQLIPFLPKSYANVESKLSLLERLLPNVLDDNSTVSCWTMVAIASIASSPNADSHSLKDCWQRAWELASRTSTSQTTARAACNLLNHILQRDLLDYPVVAQATSSMLASVNMNGPSVISDSCLAFWATILRMTAQINPGLVPDASQKICSWLREIWSIGSVTDRLQIAQVAMFARPLDLLNMLLACTNRRFVLPKLRFIGPTGLIARGWHFYHKNQRLLNYLFDLQDMLNPSKYWDPEGLLCLEEFGRLDSNDHVVLDLLQLKVEGFLQAWDALSEDKSHHITVDMVQIVACSCVTIALYTACLPQQATNRVSSIQESNQRLWKRLCSFLASQEPVFTHACLTILTPLLAPEPFFSHSNTAVIVAVSSLVLPLANILEGHRERQKQMLCSDCEEDMDLDDPLLTSHNQSAELNSIFGNNRDASPVLHDSATLQRCITIQLSIFQRIHVSVTSQHSADDDLLEYLTDFDEMDILSAREFLPHVYRACAGMQRHSLLRILEDLGEKCLQTYEVERCENSHILCLRMMGSFIGLWTGPENDHLHDSATDIYAWFTEVLLAKKMASTPVLIEFTQLLGDLLIHNIAYSSSQSSPSPRTSLFTILREGDALVKFSAGELIPQLFGQYSLTEHDAIFDDVLDSLPRDSDWDEGIALRLIVLARLASRWHTLLRRSIYHMFETPAKVPNSLRYAEKCLRDVAKTLGLVDARQLFRLFSSQIIYTWTEEQTVKSMPFSVFGYGTLKEMLTDVQDEIIGQVMMRGIETEGAEFSACTGVPFDHLVVQSFCKAEAYSIARDISTPGKGSQTKGVENKVKLMLGTDKFVSLIEAQFPQMIATFFGTLDQYEQIERAILKRENFHEALNVLRRIVQKSSSDILLPANQQPSFRARYLLDELEFLCKRSGYDLETIWTPTLATYVCRTLLESIHPALGSLHTCSVIRKIRILVSIAGPVMLSDYPLEMVLHALRPYLADIFCAEDTLGIFWYLLEEGKVYLSEHPGLMAGVAVTTLLSLRKFLASPPPEIAQESLVETVMAKTTRFLEWFEDYLDSYESSALKPEKHELFRRLVGSSQRVPIAEEGSRGSREEYELLLQVLGDQSSRKSLLSKPIADHVISLLCTESKLSPESYHHGFEDYENVMSSAVAICQTLQRFDSGTEYKLWAARVIGRAFSATGKIGDVLLREQDPKLFAVPSHPSDLSSFHRSKASILMMLCNMLQNSNHLEVGLVERTMQLIISNLASYPELEPCGETVPPSLLKAFTWSPYQCPAMPMPASTTEAGVTIIWDSSVPAGHFARNVGLFLSSAAPKDPVIGPLRNILNVIPDLAVQILPYILHDVLLAEFEEDVDVRQTVSEAFGQVLREVDDRTIPHARLVINCLLYLRNQPRPDESTIVERDEWLDVDFAEASSAANKCRLPKTGLLFLEISASRAVSTSRRSSLVRYEVAPEILHGIFRNIDDPDFFYGIQQDSSLEAVMDRLEHESSGFKNLLFQSARYDSEIQMGGDTNVHGVLNALNSTNLQGIANSIFAISGNSKDTSGSFDSMLQTARSLRQWDIPVSPLSPSPSATVFRAFQSLNISGTLTDVYASIDECLLSSLDLLTSTSRSALSLRNAMRTLGVMTEVCDVLGSKSTEDLNNEWQRMAGRDSWLKTTSATDLGEILTCHEALFSSIKSKDFLKTAINLSDRDAQLLEVKVIRQSLEIARSHGISQASLKSAVCLSKLAQNCNSLGINIEGAAKFDLANVLWDQGEMTASIQMLQQLRDRNDLHKQAIPISRAELLVTLGHHIAEARLEKPDTIIQEYLSAAVKELRSRSRGEDVGRVYHGFAMFCDRQLQNPDGLEDFRRIEQLRDRKEKEVRALDDMMKTAQGKEKEALKYHRAKTKQWFDLDDREYQRLRRSREAFLQQCLENYLMCLKESESHNNDALRFCALWLDKSDSVIANMAVSKYLHEVPSRKFAPLMNQLTSRLLDVSDEFQKMLFALIFRICVEHPFHGMYQIFASSKYKGSRDQPALSRNRAAGNLVEGLRNDKRMGPTWIAVHNTNINYVRFAIEKPDEKYKSGAKVPLKKLSTGERLEQDAVTQRLPPPTMKIDIRVDCDYSDVPKLVKYNPEFTIASGVSAPKIVTAVASNGARYKQLFKGGNDDLRQDAIMEQVFEQVSSLLKDHQVTRQRDLGIRTYKVLPLTSNAGIIEFVPHTIPLHDFLLPAHQRYFPKDMKPNACRKHIADVQTRSFEQRVRTYRQVTEHFHPVMRFFFMEKFNNPDDWFSKRLAYTRSTAAISILGHVLGLGDRHGHNILLDERTGEVVHIDLGVAFEQGRVLPVPEVVPFRLTRDLVDGMGISKTEGVFRRCCEFTLEAMREESYSIMTILDVLRYDPLYSWTLSPLRMKRMQDAQEADGGPPVIPGTTDQRSASEPSEADRALTVVAKKLSKTLSVTATVNELIQQATDEKNLAVLYCGKSAQAMVSNWRMRLTRFLTGWAAYA</sequence>
<dbReference type="GO" id="GO:0035556">
    <property type="term" value="P:intracellular signal transduction"/>
    <property type="evidence" value="ECO:0007669"/>
    <property type="project" value="UniProtKB-ARBA"/>
</dbReference>
<dbReference type="InterPro" id="IPR003151">
    <property type="entry name" value="PIK-rel_kinase_FAT"/>
</dbReference>
<comment type="subunit">
    <text evidence="4">Associates with DNA double-strand breaks.</text>
</comment>
<dbReference type="InterPro" id="IPR038980">
    <property type="entry name" value="ATM_plant"/>
</dbReference>
<feature type="domain" description="FAT" evidence="24">
    <location>
        <begin position="1842"/>
        <end position="2440"/>
    </location>
</feature>
<evidence type="ECO:0000256" key="20">
    <source>
        <dbReference type="RuleBase" id="RU365027"/>
    </source>
</evidence>
<evidence type="ECO:0000256" key="16">
    <source>
        <dbReference type="ARBA" id="ARBA00023242"/>
    </source>
</evidence>
<dbReference type="GO" id="GO:0000781">
    <property type="term" value="C:chromosome, telomeric region"/>
    <property type="evidence" value="ECO:0007669"/>
    <property type="project" value="UniProtKB-SubCell"/>
</dbReference>
<evidence type="ECO:0000259" key="23">
    <source>
        <dbReference type="PROSITE" id="PS50290"/>
    </source>
</evidence>
<keyword evidence="7 20" id="KW-0158">Chromosome</keyword>
<gene>
    <name evidence="26" type="ORF">BO94DRAFT_458438</name>
</gene>
<evidence type="ECO:0000256" key="4">
    <source>
        <dbReference type="ARBA" id="ARBA00011370"/>
    </source>
</evidence>
<dbReference type="RefSeq" id="XP_025471061.1">
    <property type="nucleotide sequence ID" value="XM_025607790.1"/>
</dbReference>
<dbReference type="STRING" id="1450535.A0A317XCM9"/>
<evidence type="ECO:0000256" key="6">
    <source>
        <dbReference type="ARBA" id="ARBA00014619"/>
    </source>
</evidence>
<dbReference type="InterPro" id="IPR018936">
    <property type="entry name" value="PI3/4_kinase_CS"/>
</dbReference>
<comment type="similarity">
    <text evidence="3 20">Belongs to the PI3/PI4-kinase family. ATM subfamily.</text>
</comment>
<evidence type="ECO:0000256" key="14">
    <source>
        <dbReference type="ARBA" id="ARBA00022853"/>
    </source>
</evidence>
<evidence type="ECO:0000256" key="8">
    <source>
        <dbReference type="ARBA" id="ARBA00022527"/>
    </source>
</evidence>
<dbReference type="FunFam" id="1.10.1070.11:FF:000025">
    <property type="entry name" value="Serine/threonine-protein kinase Tel1"/>
    <property type="match status" value="1"/>
</dbReference>
<comment type="catalytic activity">
    <reaction evidence="18 20">
        <text>L-threonyl-[protein] + ATP = O-phospho-L-threonyl-[protein] + ADP + H(+)</text>
        <dbReference type="Rhea" id="RHEA:46608"/>
        <dbReference type="Rhea" id="RHEA-COMP:11060"/>
        <dbReference type="Rhea" id="RHEA-COMP:11605"/>
        <dbReference type="ChEBI" id="CHEBI:15378"/>
        <dbReference type="ChEBI" id="CHEBI:30013"/>
        <dbReference type="ChEBI" id="CHEBI:30616"/>
        <dbReference type="ChEBI" id="CHEBI:61977"/>
        <dbReference type="ChEBI" id="CHEBI:456216"/>
        <dbReference type="EC" id="2.7.11.1"/>
    </reaction>
</comment>
<dbReference type="InterPro" id="IPR044107">
    <property type="entry name" value="PIKKc_ATM"/>
</dbReference>
<feature type="region of interest" description="Disordered" evidence="22">
    <location>
        <begin position="2826"/>
        <end position="2853"/>
    </location>
</feature>
<protein>
    <recommendedName>
        <fullName evidence="6 20">Serine/threonine-protein kinase Tel1</fullName>
        <ecNumber evidence="5 20">2.7.11.1</ecNumber>
    </recommendedName>
</protein>
<evidence type="ECO:0000256" key="22">
    <source>
        <dbReference type="SAM" id="MobiDB-lite"/>
    </source>
</evidence>
<dbReference type="PROSITE" id="PS51190">
    <property type="entry name" value="FATC"/>
    <property type="match status" value="1"/>
</dbReference>
<evidence type="ECO:0000256" key="21">
    <source>
        <dbReference type="SAM" id="Coils"/>
    </source>
</evidence>
<dbReference type="GO" id="GO:0004674">
    <property type="term" value="F:protein serine/threonine kinase activity"/>
    <property type="evidence" value="ECO:0007669"/>
    <property type="project" value="UniProtKB-KW"/>
</dbReference>
<evidence type="ECO:0000256" key="12">
    <source>
        <dbReference type="ARBA" id="ARBA00022777"/>
    </source>
</evidence>
<keyword evidence="14 20" id="KW-0156">Chromatin regulator</keyword>
<dbReference type="EC" id="2.7.11.1" evidence="5 20"/>
<dbReference type="InterPro" id="IPR036940">
    <property type="entry name" value="PI3/4_kinase_cat_sf"/>
</dbReference>
<evidence type="ECO:0000256" key="2">
    <source>
        <dbReference type="ARBA" id="ARBA00004574"/>
    </source>
</evidence>
<dbReference type="Pfam" id="PF11640">
    <property type="entry name" value="TAN"/>
    <property type="match status" value="1"/>
</dbReference>
<organism evidence="26 27">
    <name type="scientific">Aspergillus sclerotioniger CBS 115572</name>
    <dbReference type="NCBI Taxonomy" id="1450535"/>
    <lineage>
        <taxon>Eukaryota</taxon>
        <taxon>Fungi</taxon>
        <taxon>Dikarya</taxon>
        <taxon>Ascomycota</taxon>
        <taxon>Pezizomycotina</taxon>
        <taxon>Eurotiomycetes</taxon>
        <taxon>Eurotiomycetidae</taxon>
        <taxon>Eurotiales</taxon>
        <taxon>Aspergillaceae</taxon>
        <taxon>Aspergillus</taxon>
        <taxon>Aspergillus subgen. Circumdati</taxon>
    </lineage>
</organism>
<dbReference type="PANTHER" id="PTHR37079">
    <property type="entry name" value="SERINE/THREONINE-PROTEIN KINASE ATM"/>
    <property type="match status" value="1"/>
</dbReference>
<keyword evidence="13 20" id="KW-0067">ATP-binding</keyword>
<proteinExistence type="inferred from homology"/>
<accession>A0A317XCM9</accession>
<dbReference type="PROSITE" id="PS00916">
    <property type="entry name" value="PI3_4_KINASE_2"/>
    <property type="match status" value="1"/>
</dbReference>
<dbReference type="SMART" id="SM01343">
    <property type="entry name" value="FATC"/>
    <property type="match status" value="1"/>
</dbReference>
<evidence type="ECO:0000256" key="3">
    <source>
        <dbReference type="ARBA" id="ARBA00010769"/>
    </source>
</evidence>
<keyword evidence="16 20" id="KW-0539">Nucleus</keyword>
<dbReference type="SUPFAM" id="SSF48371">
    <property type="entry name" value="ARM repeat"/>
    <property type="match status" value="1"/>
</dbReference>
<feature type="domain" description="PI3K/PI4K catalytic" evidence="23">
    <location>
        <begin position="2544"/>
        <end position="2855"/>
    </location>
</feature>
<dbReference type="GeneID" id="37109933"/>
<keyword evidence="11 20" id="KW-0227">DNA damage</keyword>
<dbReference type="GO" id="GO:0005634">
    <property type="term" value="C:nucleus"/>
    <property type="evidence" value="ECO:0007669"/>
    <property type="project" value="UniProtKB-SubCell"/>
</dbReference>
<dbReference type="Proteomes" id="UP000246702">
    <property type="component" value="Unassembled WGS sequence"/>
</dbReference>
<evidence type="ECO:0000256" key="11">
    <source>
        <dbReference type="ARBA" id="ARBA00022763"/>
    </source>
</evidence>
<dbReference type="InterPro" id="IPR016024">
    <property type="entry name" value="ARM-type_fold"/>
</dbReference>
<comment type="catalytic activity">
    <reaction evidence="19">
        <text>L-seryl-[protein] + ATP = O-phospho-L-seryl-[protein] + ADP + H(+)</text>
        <dbReference type="Rhea" id="RHEA:17989"/>
        <dbReference type="Rhea" id="RHEA-COMP:9863"/>
        <dbReference type="Rhea" id="RHEA-COMP:11604"/>
        <dbReference type="ChEBI" id="CHEBI:15378"/>
        <dbReference type="ChEBI" id="CHEBI:29999"/>
        <dbReference type="ChEBI" id="CHEBI:30616"/>
        <dbReference type="ChEBI" id="CHEBI:83421"/>
        <dbReference type="ChEBI" id="CHEBI:456216"/>
        <dbReference type="EC" id="2.7.11.1"/>
    </reaction>
</comment>
<dbReference type="PROSITE" id="PS00915">
    <property type="entry name" value="PI3_4_KINASE_1"/>
    <property type="match status" value="1"/>
</dbReference>
<comment type="subcellular location">
    <subcellularLocation>
        <location evidence="2 20">Chromosome</location>
        <location evidence="2 20">Telomere</location>
    </subcellularLocation>
    <subcellularLocation>
        <location evidence="1 20">Nucleus</location>
    </subcellularLocation>
</comment>
<dbReference type="Pfam" id="PF00454">
    <property type="entry name" value="PI3_PI4_kinase"/>
    <property type="match status" value="1"/>
</dbReference>
<keyword evidence="8 20" id="KW-0723">Serine/threonine-protein kinase</keyword>
<dbReference type="GO" id="GO:0106310">
    <property type="term" value="F:protein serine kinase activity"/>
    <property type="evidence" value="ECO:0007669"/>
    <property type="project" value="RHEA"/>
</dbReference>
<keyword evidence="27" id="KW-1185">Reference proteome</keyword>
<dbReference type="PROSITE" id="PS50290">
    <property type="entry name" value="PI3_4_KINASE_3"/>
    <property type="match status" value="1"/>
</dbReference>
<feature type="domain" description="FATC" evidence="25">
    <location>
        <begin position="2866"/>
        <end position="2918"/>
    </location>
</feature>
<evidence type="ECO:0000256" key="19">
    <source>
        <dbReference type="ARBA" id="ARBA00048679"/>
    </source>
</evidence>
<dbReference type="GO" id="GO:0005524">
    <property type="term" value="F:ATP binding"/>
    <property type="evidence" value="ECO:0007669"/>
    <property type="project" value="UniProtKB-KW"/>
</dbReference>
<keyword evidence="21" id="KW-0175">Coiled coil</keyword>
<dbReference type="Pfam" id="PF02260">
    <property type="entry name" value="FATC"/>
    <property type="match status" value="1"/>
</dbReference>
<evidence type="ECO:0000259" key="25">
    <source>
        <dbReference type="PROSITE" id="PS51190"/>
    </source>
</evidence>
<evidence type="ECO:0000256" key="1">
    <source>
        <dbReference type="ARBA" id="ARBA00004123"/>
    </source>
</evidence>
<dbReference type="Pfam" id="PF02259">
    <property type="entry name" value="FAT"/>
    <property type="match status" value="1"/>
</dbReference>
<comment type="function">
    <text evidence="17 20">Serine/threonine protein kinase which activates checkpoint signaling upon genotoxic stresses such as ionizing radiation (IR), ultraviolet light (UV), or DNA replication stalling, thereby acting as a DNA damage sensor. Recognizes the substrate consensus sequence [ST]-Q. Phosphorylates histone H2A to form H2AS128ph (gamma-H2A) at sites of DNA damage, involved in the regulation of DNA damage response mechanism. Required for the control of telomere length and genome stability.</text>
</comment>
<evidence type="ECO:0000259" key="24">
    <source>
        <dbReference type="PROSITE" id="PS51189"/>
    </source>
</evidence>
<keyword evidence="9 20" id="KW-0808">Transferase</keyword>
<evidence type="ECO:0000256" key="13">
    <source>
        <dbReference type="ARBA" id="ARBA00022840"/>
    </source>
</evidence>
<dbReference type="FunFam" id="3.30.1010.10:FF:000019">
    <property type="entry name" value="Serine/threonine-protein kinase Tel1"/>
    <property type="match status" value="1"/>
</dbReference>